<dbReference type="GO" id="GO:0016791">
    <property type="term" value="F:phosphatase activity"/>
    <property type="evidence" value="ECO:0007669"/>
    <property type="project" value="TreeGrafter"/>
</dbReference>
<dbReference type="AlphaFoldDB" id="A0A0M2R8Y5"/>
<dbReference type="RefSeq" id="WP_046502349.1">
    <property type="nucleotide sequence ID" value="NZ_LANI01000002.1"/>
</dbReference>
<reference evidence="1 2" key="1">
    <citation type="submission" date="2015-03" db="EMBL/GenBank/DDBJ databases">
        <title>Genome sequence of Kiloniella sp. P1-1, isolated from the gut microflora of Pacific white shrimp, Penaeus vannamei.</title>
        <authorList>
            <person name="Shao Z."/>
            <person name="Wang L."/>
            <person name="Li X."/>
        </authorList>
    </citation>
    <scope>NUCLEOTIDE SEQUENCE [LARGE SCALE GENOMIC DNA]</scope>
    <source>
        <strain evidence="1 2">P1-1</strain>
    </source>
</reference>
<sequence length="188" mass="21022">MPVYLIRHGQSEFNAVARDGIDPLIYDAPLTALGRSQADQARKNIAGLNIQHVICSPLTRAVQTALRIFGDDVPITIDAGHREMVCNSCDVGRHPHILSRDFPNLSFDHLDDHWWHKGPENAHGVPHEPEDIFTRRIEDFVARLEAAAQETTTTAPFATRPLAIVGHGLFFQGLVGRLMDNCEIVRYK</sequence>
<dbReference type="InterPro" id="IPR013078">
    <property type="entry name" value="His_Pase_superF_clade-1"/>
</dbReference>
<gene>
    <name evidence="1" type="ORF">WH95_02005</name>
</gene>
<organism evidence="1 2">
    <name type="scientific">Kiloniella litopenaei</name>
    <dbReference type="NCBI Taxonomy" id="1549748"/>
    <lineage>
        <taxon>Bacteria</taxon>
        <taxon>Pseudomonadati</taxon>
        <taxon>Pseudomonadota</taxon>
        <taxon>Alphaproteobacteria</taxon>
        <taxon>Rhodospirillales</taxon>
        <taxon>Kiloniellaceae</taxon>
        <taxon>Kiloniella</taxon>
    </lineage>
</organism>
<accession>A0A0M2R8Y5</accession>
<evidence type="ECO:0000313" key="2">
    <source>
        <dbReference type="Proteomes" id="UP000034491"/>
    </source>
</evidence>
<dbReference type="STRING" id="1549748.WH95_02005"/>
<comment type="caution">
    <text evidence="1">The sequence shown here is derived from an EMBL/GenBank/DDBJ whole genome shotgun (WGS) entry which is preliminary data.</text>
</comment>
<dbReference type="PANTHER" id="PTHR48100">
    <property type="entry name" value="BROAD-SPECIFICITY PHOSPHATASE YOR283W-RELATED"/>
    <property type="match status" value="1"/>
</dbReference>
<dbReference type="EMBL" id="LANI01000002">
    <property type="protein sequence ID" value="KKJ78146.1"/>
    <property type="molecule type" value="Genomic_DNA"/>
</dbReference>
<evidence type="ECO:0008006" key="3">
    <source>
        <dbReference type="Google" id="ProtNLM"/>
    </source>
</evidence>
<dbReference type="Pfam" id="PF00300">
    <property type="entry name" value="His_Phos_1"/>
    <property type="match status" value="1"/>
</dbReference>
<name>A0A0M2R8Y5_9PROT</name>
<dbReference type="Gene3D" id="3.40.50.1240">
    <property type="entry name" value="Phosphoglycerate mutase-like"/>
    <property type="match status" value="1"/>
</dbReference>
<dbReference type="GO" id="GO:0005737">
    <property type="term" value="C:cytoplasm"/>
    <property type="evidence" value="ECO:0007669"/>
    <property type="project" value="TreeGrafter"/>
</dbReference>
<dbReference type="InterPro" id="IPR029033">
    <property type="entry name" value="His_PPase_superfam"/>
</dbReference>
<dbReference type="SMART" id="SM00855">
    <property type="entry name" value="PGAM"/>
    <property type="match status" value="1"/>
</dbReference>
<dbReference type="Proteomes" id="UP000034491">
    <property type="component" value="Unassembled WGS sequence"/>
</dbReference>
<dbReference type="OrthoDB" id="9781415at2"/>
<dbReference type="CDD" id="cd07067">
    <property type="entry name" value="HP_PGM_like"/>
    <property type="match status" value="1"/>
</dbReference>
<dbReference type="SUPFAM" id="SSF53254">
    <property type="entry name" value="Phosphoglycerate mutase-like"/>
    <property type="match status" value="1"/>
</dbReference>
<dbReference type="PANTHER" id="PTHR48100:SF61">
    <property type="entry name" value="PHOSPHOGLYCERATE MUTASE"/>
    <property type="match status" value="1"/>
</dbReference>
<protein>
    <recommendedName>
        <fullName evidence="3">Phosphoglycerate mutase</fullName>
    </recommendedName>
</protein>
<proteinExistence type="predicted"/>
<keyword evidence="2" id="KW-1185">Reference proteome</keyword>
<dbReference type="InterPro" id="IPR050275">
    <property type="entry name" value="PGM_Phosphatase"/>
</dbReference>
<dbReference type="InterPro" id="IPR001345">
    <property type="entry name" value="PG/BPGM_mutase_AS"/>
</dbReference>
<evidence type="ECO:0000313" key="1">
    <source>
        <dbReference type="EMBL" id="KKJ78146.1"/>
    </source>
</evidence>
<dbReference type="PROSITE" id="PS00175">
    <property type="entry name" value="PG_MUTASE"/>
    <property type="match status" value="1"/>
</dbReference>